<sequence>SRVFGLTVRVGRTFRSGRSRPLPTERSGDCAGREGGATDAAPCPSQPPPSARLMFHGLDRGLLRHLEDAA</sequence>
<organism evidence="2">
    <name type="scientific">Tetraselmis sp. GSL018</name>
    <dbReference type="NCBI Taxonomy" id="582737"/>
    <lineage>
        <taxon>Eukaryota</taxon>
        <taxon>Viridiplantae</taxon>
        <taxon>Chlorophyta</taxon>
        <taxon>core chlorophytes</taxon>
        <taxon>Chlorodendrophyceae</taxon>
        <taxon>Chlorodendrales</taxon>
        <taxon>Chlorodendraceae</taxon>
        <taxon>Tetraselmis</taxon>
    </lineage>
</organism>
<proteinExistence type="predicted"/>
<evidence type="ECO:0000313" key="2">
    <source>
        <dbReference type="EMBL" id="JAC73769.1"/>
    </source>
</evidence>
<feature type="region of interest" description="Disordered" evidence="1">
    <location>
        <begin position="14"/>
        <end position="47"/>
    </location>
</feature>
<dbReference type="EMBL" id="GBEZ01012089">
    <property type="protein sequence ID" value="JAC73769.1"/>
    <property type="molecule type" value="Transcribed_RNA"/>
</dbReference>
<reference evidence="2" key="1">
    <citation type="submission" date="2014-05" db="EMBL/GenBank/DDBJ databases">
        <title>The transcriptome of the halophilic microalga Tetraselmis sp. GSL018 isolated from the Great Salt Lake, Utah.</title>
        <authorList>
            <person name="Jinkerson R.E."/>
            <person name="D'Adamo S."/>
            <person name="Posewitz M.C."/>
        </authorList>
    </citation>
    <scope>NUCLEOTIDE SEQUENCE</scope>
    <source>
        <strain evidence="2">GSL018</strain>
    </source>
</reference>
<feature type="non-terminal residue" evidence="2">
    <location>
        <position position="1"/>
    </location>
</feature>
<evidence type="ECO:0000256" key="1">
    <source>
        <dbReference type="SAM" id="MobiDB-lite"/>
    </source>
</evidence>
<protein>
    <submittedName>
        <fullName evidence="2">Uncharacterized protein</fullName>
    </submittedName>
</protein>
<gene>
    <name evidence="2" type="ORF">TSPGSL018_27937</name>
</gene>
<name>A0A061RSN6_9CHLO</name>
<accession>A0A061RSN6</accession>
<feature type="non-terminal residue" evidence="2">
    <location>
        <position position="70"/>
    </location>
</feature>
<dbReference type="AlphaFoldDB" id="A0A061RSN6"/>